<dbReference type="OrthoDB" id="8520957at2"/>
<dbReference type="AlphaFoldDB" id="A0A5C0B3E5"/>
<evidence type="ECO:0000256" key="8">
    <source>
        <dbReference type="ARBA" id="ARBA00047984"/>
    </source>
</evidence>
<dbReference type="Pfam" id="PF00271">
    <property type="entry name" value="Helicase_C"/>
    <property type="match status" value="1"/>
</dbReference>
<organism evidence="16 17">
    <name type="scientific">Pigmentiphaga aceris</name>
    <dbReference type="NCBI Taxonomy" id="1940612"/>
    <lineage>
        <taxon>Bacteria</taxon>
        <taxon>Pseudomonadati</taxon>
        <taxon>Pseudomonadota</taxon>
        <taxon>Betaproteobacteria</taxon>
        <taxon>Burkholderiales</taxon>
        <taxon>Alcaligenaceae</taxon>
        <taxon>Pigmentiphaga</taxon>
    </lineage>
</organism>
<dbReference type="GO" id="GO:0005829">
    <property type="term" value="C:cytosol"/>
    <property type="evidence" value="ECO:0007669"/>
    <property type="project" value="TreeGrafter"/>
</dbReference>
<dbReference type="SUPFAM" id="SSF52540">
    <property type="entry name" value="P-loop containing nucleoside triphosphate hydrolases"/>
    <property type="match status" value="1"/>
</dbReference>
<dbReference type="Gene3D" id="3.40.50.300">
    <property type="entry name" value="P-loop containing nucleotide triphosphate hydrolases"/>
    <property type="match status" value="2"/>
</dbReference>
<proteinExistence type="inferred from homology"/>
<dbReference type="EMBL" id="CP043046">
    <property type="protein sequence ID" value="QEI07301.1"/>
    <property type="molecule type" value="Genomic_DNA"/>
</dbReference>
<feature type="compositionally biased region" description="Basic and acidic residues" evidence="12">
    <location>
        <begin position="445"/>
        <end position="455"/>
    </location>
</feature>
<evidence type="ECO:0000256" key="6">
    <source>
        <dbReference type="ARBA" id="ARBA00022840"/>
    </source>
</evidence>
<keyword evidence="4 11" id="KW-0378">Hydrolase</keyword>
<evidence type="ECO:0000256" key="9">
    <source>
        <dbReference type="ARBA" id="ARBA00074363"/>
    </source>
</evidence>
<evidence type="ECO:0000313" key="16">
    <source>
        <dbReference type="EMBL" id="QEI07301.1"/>
    </source>
</evidence>
<dbReference type="Pfam" id="PF00270">
    <property type="entry name" value="DEAD"/>
    <property type="match status" value="1"/>
</dbReference>
<dbReference type="GO" id="GO:0009266">
    <property type="term" value="P:response to temperature stimulus"/>
    <property type="evidence" value="ECO:0007669"/>
    <property type="project" value="UniProtKB-ARBA"/>
</dbReference>
<dbReference type="GO" id="GO:0003676">
    <property type="term" value="F:nucleic acid binding"/>
    <property type="evidence" value="ECO:0007669"/>
    <property type="project" value="InterPro"/>
</dbReference>
<evidence type="ECO:0000256" key="11">
    <source>
        <dbReference type="RuleBase" id="RU000492"/>
    </source>
</evidence>
<dbReference type="InterPro" id="IPR001650">
    <property type="entry name" value="Helicase_C-like"/>
</dbReference>
<dbReference type="GO" id="GO:0016787">
    <property type="term" value="F:hydrolase activity"/>
    <property type="evidence" value="ECO:0007669"/>
    <property type="project" value="UniProtKB-KW"/>
</dbReference>
<keyword evidence="5 11" id="KW-0347">Helicase</keyword>
<evidence type="ECO:0000256" key="1">
    <source>
        <dbReference type="ARBA" id="ARBA00012552"/>
    </source>
</evidence>
<comment type="catalytic activity">
    <reaction evidence="8">
        <text>ATP + H2O = ADP + phosphate + H(+)</text>
        <dbReference type="Rhea" id="RHEA:13065"/>
        <dbReference type="ChEBI" id="CHEBI:15377"/>
        <dbReference type="ChEBI" id="CHEBI:15378"/>
        <dbReference type="ChEBI" id="CHEBI:30616"/>
        <dbReference type="ChEBI" id="CHEBI:43474"/>
        <dbReference type="ChEBI" id="CHEBI:456216"/>
        <dbReference type="EC" id="3.6.4.13"/>
    </reaction>
</comment>
<dbReference type="PROSITE" id="PS51192">
    <property type="entry name" value="HELICASE_ATP_BIND_1"/>
    <property type="match status" value="1"/>
</dbReference>
<dbReference type="GO" id="GO:0003724">
    <property type="term" value="F:RNA helicase activity"/>
    <property type="evidence" value="ECO:0007669"/>
    <property type="project" value="UniProtKB-EC"/>
</dbReference>
<feature type="short sequence motif" description="Q motif" evidence="10">
    <location>
        <begin position="1"/>
        <end position="29"/>
    </location>
</feature>
<feature type="region of interest" description="Disordered" evidence="12">
    <location>
        <begin position="362"/>
        <end position="506"/>
    </location>
</feature>
<dbReference type="GO" id="GO:0005524">
    <property type="term" value="F:ATP binding"/>
    <property type="evidence" value="ECO:0007669"/>
    <property type="project" value="UniProtKB-KW"/>
</dbReference>
<feature type="domain" description="DEAD-box RNA helicase Q" evidence="15">
    <location>
        <begin position="1"/>
        <end position="29"/>
    </location>
</feature>
<evidence type="ECO:0000259" key="15">
    <source>
        <dbReference type="PROSITE" id="PS51195"/>
    </source>
</evidence>
<evidence type="ECO:0000256" key="4">
    <source>
        <dbReference type="ARBA" id="ARBA00022801"/>
    </source>
</evidence>
<dbReference type="PANTHER" id="PTHR47959">
    <property type="entry name" value="ATP-DEPENDENT RNA HELICASE RHLE-RELATED"/>
    <property type="match status" value="1"/>
</dbReference>
<feature type="domain" description="Helicase ATP-binding" evidence="13">
    <location>
        <begin position="32"/>
        <end position="207"/>
    </location>
</feature>
<dbReference type="PROSITE" id="PS51194">
    <property type="entry name" value="HELICASE_CTER"/>
    <property type="match status" value="1"/>
</dbReference>
<dbReference type="InterPro" id="IPR011545">
    <property type="entry name" value="DEAD/DEAH_box_helicase_dom"/>
</dbReference>
<dbReference type="Proteomes" id="UP000325161">
    <property type="component" value="Chromosome"/>
</dbReference>
<sequence length="506" mass="54643">MSFEALGLNPAILSSITEAGFTAPTPVQEQSIPLALEGHDLMVSAQTGSGKTAAFMLPSLSRQVEGSPLRATGVRVLVLTPTRELAQQVSDATRVYGKNLNWLRTATVVGGMPYGAQIRSLARRVDVLVATPGRLLDHVQAGRVNLSEVETLVLDEADRMLDMGFIDDIEAIVARTPATRQTLLFSATLDGTIAKLAARMMRDPKRVEVSNQKENHANITQTLLYADDMSHKSRLLDHLLRDVNVQQAIVFTSTKRAADDLANTLADGGFASAALHGDMNQRQRTRTLSMMQRGQVQILVATDVAARGIDVQGISHVINFDLPMQAEDYVHRIGRTGRAGRDGLAFTLATHSERHKVRTIERYTEQSIPVQTIAGLEPQRAPRPGSGDRSGPRGARPGFRGGYSRDGAAPRSGGGYRNEGGGGYRGEGRPAPGFGGRDGAAPRPQGDRPWGDRPARSAGTWSDRPARPAGDRPQAARTWGDRPAGDRPARPEGTAPRRFDSRRKVA</sequence>
<evidence type="ECO:0000256" key="5">
    <source>
        <dbReference type="ARBA" id="ARBA00022806"/>
    </source>
</evidence>
<evidence type="ECO:0000313" key="17">
    <source>
        <dbReference type="Proteomes" id="UP000325161"/>
    </source>
</evidence>
<dbReference type="PROSITE" id="PS51195">
    <property type="entry name" value="Q_MOTIF"/>
    <property type="match status" value="1"/>
</dbReference>
<dbReference type="InterPro" id="IPR000629">
    <property type="entry name" value="RNA-helicase_DEAD-box_CS"/>
</dbReference>
<dbReference type="CDD" id="cd18787">
    <property type="entry name" value="SF2_C_DEAD"/>
    <property type="match status" value="1"/>
</dbReference>
<evidence type="ECO:0000256" key="2">
    <source>
        <dbReference type="ARBA" id="ARBA00022490"/>
    </source>
</evidence>
<evidence type="ECO:0000256" key="10">
    <source>
        <dbReference type="PROSITE-ProRule" id="PRU00552"/>
    </source>
</evidence>
<reference evidence="16 17" key="1">
    <citation type="submission" date="2019-08" db="EMBL/GenBank/DDBJ databases">
        <title>Amphibian skin-associated Pigmentiphaga: genome sequence and occurrence across geography and hosts.</title>
        <authorList>
            <person name="Bletz M.C."/>
            <person name="Bunk B."/>
            <person name="Sproeer C."/>
            <person name="Biwer P."/>
            <person name="Reiter S."/>
            <person name="Rabemananjara F.C.E."/>
            <person name="Schulz S."/>
            <person name="Overmann J."/>
            <person name="Vences M."/>
        </authorList>
    </citation>
    <scope>NUCLEOTIDE SEQUENCE [LARGE SCALE GENOMIC DNA]</scope>
    <source>
        <strain evidence="16 17">Mada1488</strain>
    </source>
</reference>
<protein>
    <recommendedName>
        <fullName evidence="9">DEAD-box ATP-dependent RNA helicase RhpA</fullName>
        <ecNumber evidence="1">3.6.4.13</ecNumber>
    </recommendedName>
</protein>
<dbReference type="InterPro" id="IPR014001">
    <property type="entry name" value="Helicase_ATP-bd"/>
</dbReference>
<gene>
    <name evidence="16" type="ORF">FXN63_16690</name>
</gene>
<keyword evidence="3 11" id="KW-0547">Nucleotide-binding</keyword>
<dbReference type="SMART" id="SM00490">
    <property type="entry name" value="HELICc"/>
    <property type="match status" value="1"/>
</dbReference>
<feature type="domain" description="Helicase C-terminal" evidence="14">
    <location>
        <begin position="235"/>
        <end position="381"/>
    </location>
</feature>
<feature type="compositionally biased region" description="Low complexity" evidence="12">
    <location>
        <begin position="382"/>
        <end position="398"/>
    </location>
</feature>
<feature type="compositionally biased region" description="Gly residues" evidence="12">
    <location>
        <begin position="412"/>
        <end position="425"/>
    </location>
</feature>
<evidence type="ECO:0000259" key="14">
    <source>
        <dbReference type="PROSITE" id="PS51194"/>
    </source>
</evidence>
<dbReference type="RefSeq" id="WP_148816348.1">
    <property type="nucleotide sequence ID" value="NZ_CP043046.1"/>
</dbReference>
<dbReference type="PANTHER" id="PTHR47959:SF17">
    <property type="entry name" value="ATP-DEPENDENT RNA HELICASE DEAD BOX FAMILY"/>
    <property type="match status" value="1"/>
</dbReference>
<feature type="compositionally biased region" description="Basic and acidic residues" evidence="12">
    <location>
        <begin position="479"/>
        <end position="506"/>
    </location>
</feature>
<dbReference type="PROSITE" id="PS00039">
    <property type="entry name" value="DEAD_ATP_HELICASE"/>
    <property type="match status" value="1"/>
</dbReference>
<dbReference type="InterPro" id="IPR014014">
    <property type="entry name" value="RNA_helicase_DEAD_Q_motif"/>
</dbReference>
<evidence type="ECO:0000256" key="12">
    <source>
        <dbReference type="SAM" id="MobiDB-lite"/>
    </source>
</evidence>
<keyword evidence="17" id="KW-1185">Reference proteome</keyword>
<evidence type="ECO:0000256" key="7">
    <source>
        <dbReference type="ARBA" id="ARBA00038437"/>
    </source>
</evidence>
<name>A0A5C0B3E5_9BURK</name>
<accession>A0A5C0B3E5</accession>
<evidence type="ECO:0000259" key="13">
    <source>
        <dbReference type="PROSITE" id="PS51192"/>
    </source>
</evidence>
<dbReference type="InterPro" id="IPR027417">
    <property type="entry name" value="P-loop_NTPase"/>
</dbReference>
<keyword evidence="6 11" id="KW-0067">ATP-binding</keyword>
<dbReference type="GO" id="GO:0042255">
    <property type="term" value="P:ribosome assembly"/>
    <property type="evidence" value="ECO:0007669"/>
    <property type="project" value="UniProtKB-ARBA"/>
</dbReference>
<dbReference type="SMART" id="SM00487">
    <property type="entry name" value="DEXDc"/>
    <property type="match status" value="1"/>
</dbReference>
<dbReference type="InterPro" id="IPR050079">
    <property type="entry name" value="DEAD_box_RNA_helicase"/>
</dbReference>
<keyword evidence="2" id="KW-0963">Cytoplasm</keyword>
<dbReference type="CDD" id="cd00268">
    <property type="entry name" value="DEADc"/>
    <property type="match status" value="1"/>
</dbReference>
<dbReference type="KEGG" id="pacr:FXN63_16690"/>
<dbReference type="EC" id="3.6.4.13" evidence="1"/>
<comment type="similarity">
    <text evidence="7 11">Belongs to the DEAD box helicase family.</text>
</comment>
<dbReference type="FunFam" id="3.40.50.300:FF:000108">
    <property type="entry name" value="ATP-dependent RNA helicase RhlE"/>
    <property type="match status" value="1"/>
</dbReference>
<evidence type="ECO:0000256" key="3">
    <source>
        <dbReference type="ARBA" id="ARBA00022741"/>
    </source>
</evidence>
<dbReference type="InterPro" id="IPR044742">
    <property type="entry name" value="DEAD/DEAH_RhlB"/>
</dbReference>